<keyword evidence="6" id="KW-0812">Transmembrane</keyword>
<feature type="signal peptide" evidence="7">
    <location>
        <begin position="1"/>
        <end position="28"/>
    </location>
</feature>
<keyword evidence="4" id="KW-0572">Peptidoglycan-anchor</keyword>
<evidence type="ECO:0000313" key="10">
    <source>
        <dbReference type="Proteomes" id="UP001529256"/>
    </source>
</evidence>
<reference evidence="9 10" key="3">
    <citation type="submission" date="2023-06" db="EMBL/GenBank/DDBJ databases">
        <authorList>
            <person name="Zeman M."/>
            <person name="Kubasova T."/>
            <person name="Jahodarova E."/>
            <person name="Nykrynova M."/>
            <person name="Rychlik I."/>
        </authorList>
    </citation>
    <scope>NUCLEOTIDE SEQUENCE [LARGE SCALE GENOMIC DNA]</scope>
    <source>
        <strain evidence="9 10">153_Feed</strain>
    </source>
</reference>
<dbReference type="PROSITE" id="PS50847">
    <property type="entry name" value="GRAM_POS_ANCHORING"/>
    <property type="match status" value="1"/>
</dbReference>
<accession>A0ABT7V2F5</accession>
<keyword evidence="6" id="KW-0472">Membrane</keyword>
<evidence type="ECO:0000256" key="3">
    <source>
        <dbReference type="ARBA" id="ARBA00022729"/>
    </source>
</evidence>
<gene>
    <name evidence="9" type="ORF">QUW25_03710</name>
</gene>
<evidence type="ECO:0000256" key="6">
    <source>
        <dbReference type="SAM" id="Phobius"/>
    </source>
</evidence>
<evidence type="ECO:0000259" key="8">
    <source>
        <dbReference type="PROSITE" id="PS50847"/>
    </source>
</evidence>
<feature type="domain" description="Gram-positive cocci surface proteins LPxTG" evidence="8">
    <location>
        <begin position="4102"/>
        <end position="4137"/>
    </location>
</feature>
<dbReference type="Gene3D" id="2.60.40.10">
    <property type="entry name" value="Immunoglobulins"/>
    <property type="match status" value="14"/>
</dbReference>
<evidence type="ECO:0000313" key="9">
    <source>
        <dbReference type="EMBL" id="MDM8270787.1"/>
    </source>
</evidence>
<reference evidence="10" key="1">
    <citation type="submission" date="2023-06" db="EMBL/GenBank/DDBJ databases">
        <title>Identification and characterization of horizontal gene transfer across gut microbiota members of farm animals based on homology search.</title>
        <authorList>
            <person name="Zeman M."/>
            <person name="Kubasova T."/>
            <person name="Jahodarova E."/>
            <person name="Nykrynova M."/>
            <person name="Rychlik I."/>
        </authorList>
    </citation>
    <scope>NUCLEOTIDE SEQUENCE [LARGE SCALE GENOMIC DNA]</scope>
    <source>
        <strain evidence="10">153_Feed</strain>
    </source>
</reference>
<feature type="transmembrane region" description="Helical" evidence="6">
    <location>
        <begin position="4112"/>
        <end position="4131"/>
    </location>
</feature>
<keyword evidence="10" id="KW-1185">Reference proteome</keyword>
<dbReference type="NCBIfam" id="TIGR01167">
    <property type="entry name" value="LPXTG_anchor"/>
    <property type="match status" value="1"/>
</dbReference>
<sequence>MQRGVSLALAAVLTFESLFNSGVSLAFADPLDGEATTGISSTQVLQSEDDTILTSENVTGTPSLTAVETWDWTGRTDNLTLSSAGLTLDADDLAAAVAEAQDAEKDLSAGALRALLPEALLGTLDLELSLDPAASDASADGHTVVLPGDTLTVSLPEGLTLSDAALDVYHSDAEGSPTAIKVAEAAPAQDGTALTLTFVEPADAETGAAYYVGTPAEGTVPAAQTEGKQQLKTLDANLSLEVSVSTALLSDEASELTWTLQTSSADGAVKQDATLALPGLSELAAQLGAEAQGAEKDAESPAPAEDEPAPAPQAELTCAPVGDSTTKATLTMSWFDNNNSGKVRPTTEDVEKTLSLSFTLDDSGDPLPLTAENAEKYFGMTPEDLAGLFSVKATGVGAYTATASNLYSQIKDSNGDTHSVTWTLTSSVEPEGYYRADADDGGLNFQLLGTSTYKIVAKVGEETLDPAAAPAADLVVIDGSGKAVSLDSVNNHPGWKGAWDAESGTYTLTAPVFGTDNLPIEYGLTDSPETPLPTPDDGYAFTYDNAASTNHGSNTEAVYDGGTVTILRVGKATFNATKQWLDASNKQGLRPSGGDTITFTLWRYASNGDTAANAAQVTDANGNFVTLTAKVDDVTKDNAIDLGALLADQYPELTLEKYDNDGYAYYYGIREESIFAGYETVYGSVSADGEVTDTAPNYTNKDGKLVSKDGWERDTNVDRLIYNNGSIGNRLSGQKTVEGEKEWHVAAFADQLNGVSCTFTLQSRVKGDENAEWTNTTVTKTLTDFTAETLTKDFSGTYDLYDLNGNELEYRWIETGVEQKYSNISHGGTGFTQPEEGEGGHLFSTFTLFLRVLDEGGSDLGDADEYEQVEFTSETWVDENGVSRARNTFDDTVDETVSKRWAAPNEDGELVDLDPGDVPAHNLTISIYDGDVKVSEAVMDGTVDADTTPVTLVDGIDEDIKADFEQANPTYQETTPDHLEINNLPRYKSDGSRYNYRIVEGTKLTEWNAQTYYDPDTHKTSIVNMPADGAGANVALEKDWVDGGDSSHRLAVEVEFYAKEAISKDGKTVYEKGDILPILILGEDGNLKKVDSVTITEDDTWFRTAMIMGVTDADLSKVGVRETYLVSSGADGVDPASYEVLTYDEARKKYEDSEQVPSWVNTGWGYEESGFNNAHLERVSTGEHVYEVSYKSATAEESPYELPTFYVSNRRIGLVNISIEKTWKDGATKADDRPDAVYRISCDDPKAVFAVDDEGRATVKLNNGNTLPLFEEDPDLSGEAPKRLTGSVETDENGRTTLLVSVPKGTDDENTVATGICGLPKYDGNGTVVSYSVTEEWADDDHAGYASSLSEPTYTTGVWHFKDTCTYTATNSLVGSRDVVFFKEWNDAYIREGAGQRPDINLTLYRVSAAEGSTPQKVTGYISWRWEALKDDNGDVSQYQWKATAPNLATYDANGYAYTYYAVENIPDAAARLDYQDVTFKEDDLLNDWEAPEGVKLSDTALWNLADTEKPEAVDTATGDEAGSSYALREGYTFVNSLKNTLRVGGSKIWQNVPGDVGQAALPQILVLLQRRYVGDQDWPEAHIEKDGDKWVPAEGPGVVAWTSTLEGSEATYSFTIVKEGDNNDVEPGAEGALPRYDASGRRYEYRAVEVITGLIGTPALPLSDEDVEKIDFASEEGLTTADDVYAAQHGEAGSFVLRNTYAPAKGNLTVKKIVEGQREEDDKFPNVTFSLYRFDPKEGEDSAEKVDEATITSFESDDSDKTGTATHTFEDLEIYTPLGEYWHYYVVEKAVNGYTTTVGMGDLKADAVIEAGSQSPEAMEDGATLVKADDEVDFSFKNTYAEDNDLTLTGTKYWNDLGNAFKTRPDSLDITLTRHSTKQTAEEPVKLQSTNASGEAYLQWSNTDADTWTYTISNLEQWAPDGTAWTYTVTEKLADNNQAYRITTGSVEARGSDPDGEGSYSGAFGKLENRLAGTASVKKSWEGDGNDEWGLRPTSVTVELQARTSNDGTSWGEWGNASEVLTRVAGTNGGITATQTLTGPNWSHTWNVLPNQLKDGTLVQYRVVETKVGGKDVANPTGDDLDITYPLTNSYTGEGTTALSSTRNTDNNSTTSTSQTTITNTLDATSLTIKKAWDDDGNKWGLRDKVSGETDWSTTFYLQRSTDGGGTWEYVTKADGTRVKSVTVTGAAGTNEGIKTFGNLPAFDENGKPYRYRAVEVVPGGYSLDGAIVDGLDKGHAAVTGDSSASNGSGDADQTFTNTLQTITLSGKKEWNTFGATGLVPGDANNDGTPDKTPTLALERTTAENPAAEDATWENVTKIAGQPAWTWGKDSWKWTYDGSAKASDLPKYDGDGKAYTYRVSEAAGSVPGFYPTYEGGGTTTGPATADPDTGNQAASTITNVATRFSLNKVSDSNNGENVDDVELSVMSADKATVYAVWNRDPKGMETSFVWPDGVPATDVWAGGITSGSADTSGSVEMTGASAGDIIGLKAGSYKVVETGDLPQDYARAADVSLTIAADGSINGVTSSAGTVAEIKVTDEVFRGYFQFTKQLTSGDGLEGVTFDLYRAGTGVDGADELMAEGLTTGADGTFASKSSDVAFEDGASLGTADDSRGKLSDGLQPGSYYLLERSTTADAALPSGEGAVFPFTLDQETDHEAVVTVKDNAEDNPGDVLLNTPFQATVSLTKSDATDGAPIDDAVFELQCLDGSTWVSVAGGLETGNAYTLTLDAENGYQATGADSATPANAGELRLTLNLKGTYRLVETANQGYEVPKDAAALAVTFELKDVDHGTVVTLDLENERLTGKATLTKTDDEGDELEGATFSLQTKGADGEWADVEGKTGLTTDGNGQIAVDGLAWGTYRFDETTPTEGYVGHVGDKPVTSAEFTIDRDTVSTEQAVAAQNAPTKLKIKKVAQDGTVLESLATFTIRGRLAGGETSVDVTTVNGVATLDDALLVAGETYTLTEKTAPAGYELAGSVTFTVDKNGDVVSLGTTTDGSGSYAVGKDGGINLITAVDTKIDVTFQKDGDATLDGVTNPYARAEFTITPAEGDAFADGKSDSLTKKTDANGSFGLTGLLVAGSTYTVTESKAPAGYELIDGNLVFEVNADGSLKVTNQPTGYDVSAEDGLVTIKATDPSIKVTLAKVDEDGKALSGAKFTVAPKAGTNTTFANGSTDSIQVTVDESTGKVSLDDALLVAGGTYTLTETVAPNGHEVAGWVDFTVGTDGTVTLVDPDETTAGVAEGTDGTGKYVAAEDANGTVTITATDLQTEVTFLKVSTKGGTALPGAEFTLTPEQGKGFASTSVDLNGDGQNDIQNGVLHVVSDGQGQVVLVGLLNVDTDYTLTETVAPAGYELNTTVFEFTVNADGTITAALDQEGYSFDGTDVITVTATDAPIEVTLNKADLAENALNGAVFSLSGTFANENGTPGSSATRELTLEDNTITIDGLIATREGAEYVYKLTETTAPKGYELLGEFRFTVDEHGAIHAVSDERAEGAAGYDVSDDGLTITAHDQDIQINLSKQDTEGNALSGAAFELVPAEGSHFADGSTSVVSATPGRPVTGLVAGQTYVLTETDAPAGYEAISGSFTFTVNADGTIAAASAENDPAFAVADDGITIVATDAAIEVGLIKLSTDGTQLEGASFSLAAADDPDTELATITSTAEGTVAVPDLVAGKTYVLTEVEAPLGYELAEGSFTFTVGADGTISVPEDAENGAAYSHANRGVVTVTVTDEPVEVQIEKLGENSAPLTGATFSLAPAEGSTFANGGTEALTLSTTDGLTSVVSAQLVAGQTYVLTETAAPAGYELIAGSFTFTVNADGTLAPAAEGNAPAYALGVDAGVITITATDEPVSIELSKTDLSGNALEDAEFTLTGIFANADGTPAAEAETRTVPVDGTTSVSGLIASVEGGTVYEYQLVETVAPAGFELIDGTLAFTVDAQGNLVVDPATVPAGYVAESGTVTVTAQDTPVEIVVAKQSESGEALEGAEFTLSGTFADGTAEKDVTPGTPVTGLIAGEKYVLTETVAPEGYELLNAPVTLLVFEDGSLALAENTPADLRDAVSVDNGDGTAIVVVRDTPEPTIPDTGDEPDPGDEPEPDKPTVPDTGDHTMTALPAILGAGGAALIGIGLLARRKRKQ</sequence>
<dbReference type="Pfam" id="PF17802">
    <property type="entry name" value="SpaA"/>
    <property type="match status" value="11"/>
</dbReference>
<dbReference type="InterPro" id="IPR041033">
    <property type="entry name" value="SpaA_PFL_dom_1"/>
</dbReference>
<proteinExistence type="predicted"/>
<feature type="compositionally biased region" description="Basic and acidic residues" evidence="5">
    <location>
        <begin position="4097"/>
        <end position="4107"/>
    </location>
</feature>
<keyword evidence="3 7" id="KW-0732">Signal</keyword>
<dbReference type="EMBL" id="JAUDEA010000004">
    <property type="protein sequence ID" value="MDM8270787.1"/>
    <property type="molecule type" value="Genomic_DNA"/>
</dbReference>
<evidence type="ECO:0000256" key="5">
    <source>
        <dbReference type="SAM" id="MobiDB-lite"/>
    </source>
</evidence>
<protein>
    <submittedName>
        <fullName evidence="9">SpaA isopeptide-forming pilin-related protein</fullName>
    </submittedName>
</protein>
<organism evidence="9 10">
    <name type="scientific">Thermophilibacter provencensis</name>
    <dbReference type="NCBI Taxonomy" id="1852386"/>
    <lineage>
        <taxon>Bacteria</taxon>
        <taxon>Bacillati</taxon>
        <taxon>Actinomycetota</taxon>
        <taxon>Coriobacteriia</taxon>
        <taxon>Coriobacteriales</taxon>
        <taxon>Atopobiaceae</taxon>
        <taxon>Thermophilibacter</taxon>
    </lineage>
</organism>
<feature type="chain" id="PRO_5045723047" evidence="7">
    <location>
        <begin position="29"/>
        <end position="4137"/>
    </location>
</feature>
<evidence type="ECO:0000256" key="2">
    <source>
        <dbReference type="ARBA" id="ARBA00022525"/>
    </source>
</evidence>
<keyword evidence="6" id="KW-1133">Transmembrane helix</keyword>
<feature type="region of interest" description="Disordered" evidence="5">
    <location>
        <begin position="4076"/>
        <end position="4112"/>
    </location>
</feature>
<dbReference type="Proteomes" id="UP001529256">
    <property type="component" value="Unassembled WGS sequence"/>
</dbReference>
<dbReference type="SUPFAM" id="SSF49478">
    <property type="entry name" value="Cna protein B-type domain"/>
    <property type="match status" value="3"/>
</dbReference>
<feature type="compositionally biased region" description="Low complexity" evidence="5">
    <location>
        <begin position="2101"/>
        <end position="2116"/>
    </location>
</feature>
<dbReference type="Pfam" id="PF05738">
    <property type="entry name" value="Cna_B"/>
    <property type="match status" value="3"/>
</dbReference>
<evidence type="ECO:0000256" key="1">
    <source>
        <dbReference type="ARBA" id="ARBA00022512"/>
    </source>
</evidence>
<feature type="compositionally biased region" description="Acidic residues" evidence="5">
    <location>
        <begin position="4085"/>
        <end position="4096"/>
    </location>
</feature>
<feature type="region of interest" description="Disordered" evidence="5">
    <location>
        <begin position="288"/>
        <end position="313"/>
    </location>
</feature>
<keyword evidence="2" id="KW-0964">Secreted</keyword>
<comment type="caution">
    <text evidence="9">The sequence shown here is derived from an EMBL/GenBank/DDBJ whole genome shotgun (WGS) entry which is preliminary data.</text>
</comment>
<feature type="region of interest" description="Disordered" evidence="5">
    <location>
        <begin position="2095"/>
        <end position="2116"/>
    </location>
</feature>
<reference evidence="9 10" key="2">
    <citation type="submission" date="2023-06" db="EMBL/GenBank/DDBJ databases">
        <title>Identification and characterization of horizontal gene transfer across gut microbiota members of farm animals based on homology search.</title>
        <authorList>
            <person name="Schwarzerova J."/>
            <person name="Nykrynova M."/>
            <person name="Jureckova K."/>
            <person name="Cejkova D."/>
            <person name="Rychlik I."/>
        </authorList>
    </citation>
    <scope>NUCLEOTIDE SEQUENCE [LARGE SCALE GENOMIC DNA]</scope>
    <source>
        <strain evidence="9 10">153_Feed</strain>
    </source>
</reference>
<dbReference type="RefSeq" id="WP_289510886.1">
    <property type="nucleotide sequence ID" value="NZ_JAUDEA010000004.1"/>
</dbReference>
<name>A0ABT7V2F5_9ACTN</name>
<dbReference type="InterPro" id="IPR013783">
    <property type="entry name" value="Ig-like_fold"/>
</dbReference>
<evidence type="ECO:0000256" key="4">
    <source>
        <dbReference type="ARBA" id="ARBA00023088"/>
    </source>
</evidence>
<dbReference type="Gene3D" id="2.60.40.1140">
    <property type="entry name" value="Collagen-binding surface protein Cna, B-type domain"/>
    <property type="match status" value="7"/>
</dbReference>
<dbReference type="InterPro" id="IPR008454">
    <property type="entry name" value="Collagen-bd_Cna-like_B-typ_dom"/>
</dbReference>
<keyword evidence="1" id="KW-0134">Cell wall</keyword>
<dbReference type="InterPro" id="IPR019931">
    <property type="entry name" value="LPXTG_anchor"/>
</dbReference>
<evidence type="ECO:0000256" key="7">
    <source>
        <dbReference type="SAM" id="SignalP"/>
    </source>
</evidence>
<dbReference type="CDD" id="cd00222">
    <property type="entry name" value="CollagenBindB"/>
    <property type="match status" value="2"/>
</dbReference>
<feature type="region of interest" description="Disordered" evidence="5">
    <location>
        <begin position="1270"/>
        <end position="1292"/>
    </location>
</feature>